<dbReference type="AlphaFoldDB" id="A0AAE6FW37"/>
<dbReference type="Proteomes" id="UP000320179">
    <property type="component" value="Chromosome"/>
</dbReference>
<organism evidence="2 3">
    <name type="scientific">Myxococcus xanthus</name>
    <dbReference type="NCBI Taxonomy" id="34"/>
    <lineage>
        <taxon>Bacteria</taxon>
        <taxon>Pseudomonadati</taxon>
        <taxon>Myxococcota</taxon>
        <taxon>Myxococcia</taxon>
        <taxon>Myxococcales</taxon>
        <taxon>Cystobacterineae</taxon>
        <taxon>Myxococcaceae</taxon>
        <taxon>Myxococcus</taxon>
    </lineage>
</organism>
<protein>
    <submittedName>
        <fullName evidence="2">Uncharacterized protein</fullName>
    </submittedName>
</protein>
<feature type="compositionally biased region" description="Polar residues" evidence="1">
    <location>
        <begin position="48"/>
        <end position="57"/>
    </location>
</feature>
<evidence type="ECO:0000256" key="1">
    <source>
        <dbReference type="SAM" id="MobiDB-lite"/>
    </source>
</evidence>
<feature type="compositionally biased region" description="Low complexity" evidence="1">
    <location>
        <begin position="37"/>
        <end position="46"/>
    </location>
</feature>
<feature type="compositionally biased region" description="Basic and acidic residues" evidence="1">
    <location>
        <begin position="26"/>
        <end position="36"/>
    </location>
</feature>
<proteinExistence type="predicted"/>
<evidence type="ECO:0000313" key="2">
    <source>
        <dbReference type="EMBL" id="QDE65984.1"/>
    </source>
</evidence>
<gene>
    <name evidence="2" type="ORF">BHS09_02655</name>
</gene>
<name>A0AAE6FW37_MYXXA</name>
<reference evidence="2 3" key="1">
    <citation type="journal article" date="2019" name="Science">
        <title>Social genes are selection hotspots in kin groups of a soil microbe.</title>
        <authorList>
            <person name="Wielgoss S."/>
            <person name="Wolfensberger R."/>
            <person name="Sun L."/>
            <person name="Fiegna F."/>
            <person name="Velicer G.J."/>
        </authorList>
    </citation>
    <scope>NUCLEOTIDE SEQUENCE [LARGE SCALE GENOMIC DNA]</scope>
    <source>
        <strain evidence="2 3">MC3.5.9c15</strain>
    </source>
</reference>
<dbReference type="EMBL" id="CP017174">
    <property type="protein sequence ID" value="QDE65984.1"/>
    <property type="molecule type" value="Genomic_DNA"/>
</dbReference>
<evidence type="ECO:0000313" key="3">
    <source>
        <dbReference type="Proteomes" id="UP000320179"/>
    </source>
</evidence>
<sequence length="79" mass="8192">MSAFPATSVTESVSVTDIVVSTGAEPKGRNVSEVRSGESSSSTGTSLPFDQSFTESVVTEPGSMGSENTAWMGWRTNAV</sequence>
<feature type="region of interest" description="Disordered" evidence="1">
    <location>
        <begin position="20"/>
        <end position="79"/>
    </location>
</feature>
<accession>A0AAE6FW37</accession>